<comment type="caution">
    <text evidence="1">The sequence shown here is derived from an EMBL/GenBank/DDBJ whole genome shotgun (WGS) entry which is preliminary data.</text>
</comment>
<dbReference type="EMBL" id="BPLR01000370">
    <property type="protein sequence ID" value="GIY94270.1"/>
    <property type="molecule type" value="Genomic_DNA"/>
</dbReference>
<protein>
    <submittedName>
        <fullName evidence="1">Uncharacterized protein</fullName>
    </submittedName>
</protein>
<gene>
    <name evidence="1" type="ORF">CEXT_99401</name>
</gene>
<accession>A0AAV4XGX7</accession>
<name>A0AAV4XGX7_CAEEX</name>
<dbReference type="AlphaFoldDB" id="A0AAV4XGX7"/>
<dbReference type="Proteomes" id="UP001054945">
    <property type="component" value="Unassembled WGS sequence"/>
</dbReference>
<evidence type="ECO:0000313" key="1">
    <source>
        <dbReference type="EMBL" id="GIY94270.1"/>
    </source>
</evidence>
<keyword evidence="2" id="KW-1185">Reference proteome</keyword>
<organism evidence="1 2">
    <name type="scientific">Caerostris extrusa</name>
    <name type="common">Bark spider</name>
    <name type="synonym">Caerostris bankana</name>
    <dbReference type="NCBI Taxonomy" id="172846"/>
    <lineage>
        <taxon>Eukaryota</taxon>
        <taxon>Metazoa</taxon>
        <taxon>Ecdysozoa</taxon>
        <taxon>Arthropoda</taxon>
        <taxon>Chelicerata</taxon>
        <taxon>Arachnida</taxon>
        <taxon>Araneae</taxon>
        <taxon>Araneomorphae</taxon>
        <taxon>Entelegynae</taxon>
        <taxon>Araneoidea</taxon>
        <taxon>Araneidae</taxon>
        <taxon>Caerostris</taxon>
    </lineage>
</organism>
<evidence type="ECO:0000313" key="2">
    <source>
        <dbReference type="Proteomes" id="UP001054945"/>
    </source>
</evidence>
<sequence length="170" mass="19785">MGHAAHTSEVSFYCFLNIFPGWVRCHGQRARKNDSPPPIFHPPRSCCHQNRLCPEYLKGVGRYDTTVGWNIQEKEGWRKRKRAGGEEKKARKPDATGRCYSTLLDFVWKPSREAKHLRKPPCPSNKIPSYHHLSNLLNLKPLQPQQADFFCVPKGREKKRHLRLEGWLCL</sequence>
<proteinExistence type="predicted"/>
<reference evidence="1 2" key="1">
    <citation type="submission" date="2021-06" db="EMBL/GenBank/DDBJ databases">
        <title>Caerostris extrusa draft genome.</title>
        <authorList>
            <person name="Kono N."/>
            <person name="Arakawa K."/>
        </authorList>
    </citation>
    <scope>NUCLEOTIDE SEQUENCE [LARGE SCALE GENOMIC DNA]</scope>
</reference>